<dbReference type="GO" id="GO:0006950">
    <property type="term" value="P:response to stress"/>
    <property type="evidence" value="ECO:0000318"/>
    <property type="project" value="GO_Central"/>
</dbReference>
<evidence type="ECO:0000256" key="2">
    <source>
        <dbReference type="ARBA" id="ARBA00006873"/>
    </source>
</evidence>
<evidence type="ECO:0000256" key="5">
    <source>
        <dbReference type="ARBA" id="ARBA00022723"/>
    </source>
</evidence>
<dbReference type="InterPro" id="IPR019793">
    <property type="entry name" value="Peroxidases_heam-ligand_BS"/>
</dbReference>
<proteinExistence type="inferred from homology"/>
<feature type="binding site" evidence="10">
    <location>
        <position position="28"/>
    </location>
    <ligand>
        <name>Ca(2+)</name>
        <dbReference type="ChEBI" id="CHEBI:29108"/>
        <label>1</label>
    </ligand>
</feature>
<evidence type="ECO:0000256" key="4">
    <source>
        <dbReference type="ARBA" id="ARBA00022617"/>
    </source>
</evidence>
<feature type="binding site" evidence="10">
    <location>
        <position position="212"/>
    </location>
    <ligand>
        <name>Ca(2+)</name>
        <dbReference type="ChEBI" id="CHEBI:29108"/>
        <label>2</label>
    </ligand>
</feature>
<organism evidence="15 16">
    <name type="scientific">Amborella trichopoda</name>
    <dbReference type="NCBI Taxonomy" id="13333"/>
    <lineage>
        <taxon>Eukaryota</taxon>
        <taxon>Viridiplantae</taxon>
        <taxon>Streptophyta</taxon>
        <taxon>Embryophyta</taxon>
        <taxon>Tracheophyta</taxon>
        <taxon>Spermatophyta</taxon>
        <taxon>Magnoliopsida</taxon>
        <taxon>Amborellales</taxon>
        <taxon>Amborellaceae</taxon>
        <taxon>Amborella</taxon>
    </lineage>
</organism>
<keyword evidence="4 13" id="KW-0349">Heme</keyword>
<keyword evidence="6 13" id="KW-0560">Oxidoreductase</keyword>
<dbReference type="Gramene" id="ERN07125">
    <property type="protein sequence ID" value="ERN07125"/>
    <property type="gene ID" value="AMTR_s00019p00117340"/>
</dbReference>
<feature type="site" description="Transition state stabilizer" evidence="11">
    <location>
        <position position="23"/>
    </location>
</feature>
<dbReference type="GO" id="GO:0020037">
    <property type="term" value="F:heme binding"/>
    <property type="evidence" value="ECO:0007669"/>
    <property type="project" value="UniProtKB-UniRule"/>
</dbReference>
<dbReference type="InterPro" id="IPR033905">
    <property type="entry name" value="Secretory_peroxidase"/>
</dbReference>
<feature type="disulfide bond" evidence="12">
    <location>
        <begin position="78"/>
        <end position="280"/>
    </location>
</feature>
<keyword evidence="16" id="KW-1185">Reference proteome</keyword>
<dbReference type="CDD" id="cd00693">
    <property type="entry name" value="secretory_peroxidase"/>
    <property type="match status" value="1"/>
</dbReference>
<feature type="binding site" evidence="10">
    <location>
        <position position="46"/>
    </location>
    <ligand>
        <name>Ca(2+)</name>
        <dbReference type="ChEBI" id="CHEBI:29108"/>
        <label>1</label>
    </ligand>
</feature>
<dbReference type="InterPro" id="IPR000823">
    <property type="entry name" value="Peroxidase_pln"/>
</dbReference>
<evidence type="ECO:0000256" key="9">
    <source>
        <dbReference type="PIRSR" id="PIRSR600823-1"/>
    </source>
</evidence>
<reference evidence="16" key="1">
    <citation type="journal article" date="2013" name="Science">
        <title>The Amborella genome and the evolution of flowering plants.</title>
        <authorList>
            <consortium name="Amborella Genome Project"/>
        </authorList>
    </citation>
    <scope>NUCLEOTIDE SEQUENCE [LARGE SCALE GENOMIC DNA]</scope>
</reference>
<dbReference type="GO" id="GO:0140825">
    <property type="term" value="F:lactoperoxidase activity"/>
    <property type="evidence" value="ECO:0007669"/>
    <property type="project" value="UniProtKB-EC"/>
</dbReference>
<dbReference type="OMA" id="NTDYANE"/>
<evidence type="ECO:0000256" key="7">
    <source>
        <dbReference type="ARBA" id="ARBA00023004"/>
    </source>
</evidence>
<feature type="binding site" evidence="10">
    <location>
        <position position="207"/>
    </location>
    <ligand>
        <name>Ca(2+)</name>
        <dbReference type="ChEBI" id="CHEBI:29108"/>
        <label>2</label>
    </ligand>
</feature>
<comment type="cofactor">
    <cofactor evidence="10 13">
        <name>Ca(2+)</name>
        <dbReference type="ChEBI" id="CHEBI:29108"/>
    </cofactor>
    <text evidence="10 13">Binds 2 calcium ions per subunit.</text>
</comment>
<comment type="similarity">
    <text evidence="13">Belongs to the peroxidase family. Classical plant (class III) peroxidase subfamily.</text>
</comment>
<evidence type="ECO:0000256" key="13">
    <source>
        <dbReference type="RuleBase" id="RU362060"/>
    </source>
</evidence>
<keyword evidence="3 13" id="KW-0575">Peroxidase</keyword>
<dbReference type="GO" id="GO:0009505">
    <property type="term" value="C:plant-type cell wall"/>
    <property type="evidence" value="ECO:0000318"/>
    <property type="project" value="GO_Central"/>
</dbReference>
<dbReference type="Gene3D" id="1.10.520.10">
    <property type="match status" value="1"/>
</dbReference>
<dbReference type="FunFam" id="1.10.420.10:FF:000001">
    <property type="entry name" value="Peroxidase"/>
    <property type="match status" value="1"/>
</dbReference>
<feature type="active site" description="Proton acceptor" evidence="9">
    <location>
        <position position="27"/>
    </location>
</feature>
<comment type="cofactor">
    <cofactor evidence="10 13">
        <name>heme b</name>
        <dbReference type="ChEBI" id="CHEBI:60344"/>
    </cofactor>
    <text evidence="10 13">Binds 1 heme b (iron(II)-protoporphyrin IX) group per subunit.</text>
</comment>
<evidence type="ECO:0000256" key="12">
    <source>
        <dbReference type="PIRSR" id="PIRSR600823-5"/>
    </source>
</evidence>
<dbReference type="HOGENOM" id="CLU_010543_0_3_1"/>
<comment type="subcellular location">
    <subcellularLocation>
        <location evidence="13">Secreted</location>
    </subcellularLocation>
</comment>
<feature type="binding site" evidence="10">
    <location>
        <position position="151"/>
    </location>
    <ligand>
        <name>Ca(2+)</name>
        <dbReference type="ChEBI" id="CHEBI:29108"/>
        <label>2</label>
    </ligand>
</feature>
<dbReference type="PRINTS" id="PR00461">
    <property type="entry name" value="PLPEROXIDASE"/>
</dbReference>
<feature type="binding site" evidence="10">
    <location>
        <position position="33"/>
    </location>
    <ligand>
        <name>Ca(2+)</name>
        <dbReference type="ChEBI" id="CHEBI:29108"/>
        <label>1</label>
    </ligand>
</feature>
<dbReference type="EC" id="1.11.1.7" evidence="13"/>
<dbReference type="InterPro" id="IPR010255">
    <property type="entry name" value="Haem_peroxidase_sf"/>
</dbReference>
<dbReference type="eggNOG" id="ENOG502QT3T">
    <property type="taxonomic scope" value="Eukaryota"/>
</dbReference>
<name>W1PJ38_AMBTC</name>
<comment type="similarity">
    <text evidence="2">Belongs to the peroxidase family. Ascorbate peroxidase subfamily.</text>
</comment>
<dbReference type="EMBL" id="KI393807">
    <property type="protein sequence ID" value="ERN07125.1"/>
    <property type="molecule type" value="Genomic_DNA"/>
</dbReference>
<feature type="domain" description="Plant heme peroxidase family profile" evidence="14">
    <location>
        <begin position="1"/>
        <end position="284"/>
    </location>
</feature>
<evidence type="ECO:0000256" key="11">
    <source>
        <dbReference type="PIRSR" id="PIRSR600823-4"/>
    </source>
</evidence>
<evidence type="ECO:0000313" key="16">
    <source>
        <dbReference type="Proteomes" id="UP000017836"/>
    </source>
</evidence>
<gene>
    <name evidence="15" type="ORF">AMTR_s00019p00117340</name>
</gene>
<feature type="binding site" evidence="10">
    <location>
        <position position="31"/>
    </location>
    <ligand>
        <name>Ca(2+)</name>
        <dbReference type="ChEBI" id="CHEBI:29108"/>
        <label>1</label>
    </ligand>
</feature>
<keyword evidence="13" id="KW-0376">Hydrogen peroxide</keyword>
<dbReference type="STRING" id="13333.W1PJ38"/>
<dbReference type="GO" id="GO:0006979">
    <property type="term" value="P:response to oxidative stress"/>
    <property type="evidence" value="ECO:0007669"/>
    <property type="project" value="UniProtKB-UniRule"/>
</dbReference>
<dbReference type="GO" id="GO:0005576">
    <property type="term" value="C:extracellular region"/>
    <property type="evidence" value="ECO:0007669"/>
    <property type="project" value="UniProtKB-SubCell"/>
</dbReference>
<feature type="binding site" evidence="10">
    <location>
        <position position="37"/>
    </location>
    <ligand>
        <name>Ca(2+)</name>
        <dbReference type="ChEBI" id="CHEBI:29108"/>
        <label>1</label>
    </ligand>
</feature>
<dbReference type="GO" id="GO:0046872">
    <property type="term" value="F:metal ion binding"/>
    <property type="evidence" value="ECO:0007669"/>
    <property type="project" value="UniProtKB-UniRule"/>
</dbReference>
<dbReference type="PANTHER" id="PTHR31517">
    <property type="match status" value="1"/>
</dbReference>
<dbReference type="AlphaFoldDB" id="W1PJ38"/>
<evidence type="ECO:0000256" key="1">
    <source>
        <dbReference type="ARBA" id="ARBA00000189"/>
    </source>
</evidence>
<keyword evidence="10 13" id="KW-0106">Calcium</keyword>
<sequence length="285" mass="30962">MLVTDAVRSASTFDQTVPAKLLRLLFHDCMVEGCDGSVLVEGNGTERADPANASLGGFQVVESAKALVEVFCPSTVSCADVLVLAARDAVRLGGGPNVRVLMGRKDGRVSSEANVRANIVDTTFDLDQMTKIFSSKALNLDDLVALSGAHTIGRSHCSAFSDRFAQDSKGKLTPTDPLLDKKYGNDLLSQCPRNADPSITVDNDPETGLVFDNVYYQNLVMGKGLFHSDSVLFGDTRTRNKVLRFAESEESFFEGWERSFLRLTSIGVKTGNQGEIRRLCREING</sequence>
<evidence type="ECO:0000256" key="6">
    <source>
        <dbReference type="ARBA" id="ARBA00023002"/>
    </source>
</evidence>
<dbReference type="Gene3D" id="1.10.420.10">
    <property type="entry name" value="Peroxidase, domain 2"/>
    <property type="match status" value="1"/>
</dbReference>
<evidence type="ECO:0000259" key="14">
    <source>
        <dbReference type="PROSITE" id="PS50873"/>
    </source>
</evidence>
<comment type="function">
    <text evidence="13">Removal of H(2)O(2), oxidation of toxic reductants, biosynthesis and degradation of lignin, suberization, auxin catabolism, response to environmental stresses such as wounding, pathogen attack and oxidative stress.</text>
</comment>
<comment type="catalytic activity">
    <reaction evidence="1 13">
        <text>2 a phenolic donor + H2O2 = 2 a phenolic radical donor + 2 H2O</text>
        <dbReference type="Rhea" id="RHEA:56136"/>
        <dbReference type="ChEBI" id="CHEBI:15377"/>
        <dbReference type="ChEBI" id="CHEBI:16240"/>
        <dbReference type="ChEBI" id="CHEBI:139520"/>
        <dbReference type="ChEBI" id="CHEBI:139521"/>
        <dbReference type="EC" id="1.11.1.7"/>
    </reaction>
</comment>
<feature type="disulfide bond" evidence="12">
    <location>
        <begin position="157"/>
        <end position="191"/>
    </location>
</feature>
<dbReference type="GO" id="GO:0004601">
    <property type="term" value="F:peroxidase activity"/>
    <property type="evidence" value="ECO:0000318"/>
    <property type="project" value="GO_Central"/>
</dbReference>
<dbReference type="PANTHER" id="PTHR31517:SF17">
    <property type="entry name" value="PEROXIDASE 6"/>
    <property type="match status" value="1"/>
</dbReference>
<dbReference type="SUPFAM" id="SSF48113">
    <property type="entry name" value="Heme-dependent peroxidases"/>
    <property type="match status" value="1"/>
</dbReference>
<dbReference type="PROSITE" id="PS00435">
    <property type="entry name" value="PEROXIDASE_1"/>
    <property type="match status" value="1"/>
</dbReference>
<keyword evidence="8 12" id="KW-1015">Disulfide bond</keyword>
<dbReference type="Proteomes" id="UP000017836">
    <property type="component" value="Unassembled WGS sequence"/>
</dbReference>
<feature type="binding site" evidence="10">
    <location>
        <position position="35"/>
    </location>
    <ligand>
        <name>Ca(2+)</name>
        <dbReference type="ChEBI" id="CHEBI:29108"/>
        <label>1</label>
    </ligand>
</feature>
<keyword evidence="7 10" id="KW-0408">Iron</keyword>
<feature type="binding site" description="axial binding residue" evidence="10">
    <location>
        <position position="150"/>
    </location>
    <ligand>
        <name>heme b</name>
        <dbReference type="ChEBI" id="CHEBI:60344"/>
    </ligand>
    <ligandPart>
        <name>Fe</name>
        <dbReference type="ChEBI" id="CHEBI:18248"/>
    </ligandPart>
</feature>
<dbReference type="Pfam" id="PF00141">
    <property type="entry name" value="peroxidase"/>
    <property type="match status" value="1"/>
</dbReference>
<accession>W1PJ38</accession>
<keyword evidence="5 10" id="KW-0479">Metal-binding</keyword>
<evidence type="ECO:0000256" key="3">
    <source>
        <dbReference type="ARBA" id="ARBA00022559"/>
    </source>
</evidence>
<evidence type="ECO:0000256" key="10">
    <source>
        <dbReference type="PIRSR" id="PIRSR600823-3"/>
    </source>
</evidence>
<dbReference type="PRINTS" id="PR00458">
    <property type="entry name" value="PEROXIDASE"/>
</dbReference>
<dbReference type="GO" id="GO:0042744">
    <property type="term" value="P:hydrogen peroxide catabolic process"/>
    <property type="evidence" value="ECO:0007669"/>
    <property type="project" value="UniProtKB-KW"/>
</dbReference>
<protein>
    <recommendedName>
        <fullName evidence="13">Peroxidase</fullName>
        <ecNumber evidence="13">1.11.1.7</ecNumber>
    </recommendedName>
</protein>
<dbReference type="PROSITE" id="PS50873">
    <property type="entry name" value="PEROXIDASE_4"/>
    <property type="match status" value="1"/>
</dbReference>
<evidence type="ECO:0000256" key="8">
    <source>
        <dbReference type="ARBA" id="ARBA00023157"/>
    </source>
</evidence>
<dbReference type="InterPro" id="IPR002016">
    <property type="entry name" value="Haem_peroxidase"/>
</dbReference>
<evidence type="ECO:0000313" key="15">
    <source>
        <dbReference type="EMBL" id="ERN07125.1"/>
    </source>
</evidence>
<feature type="binding site" evidence="10">
    <location>
        <position position="204"/>
    </location>
    <ligand>
        <name>Ca(2+)</name>
        <dbReference type="ChEBI" id="CHEBI:29108"/>
        <label>2</label>
    </ligand>
</feature>
<feature type="disulfide bond" evidence="12">
    <location>
        <begin position="29"/>
        <end position="34"/>
    </location>
</feature>
<keyword evidence="13" id="KW-0964">Secreted</keyword>